<evidence type="ECO:0000256" key="7">
    <source>
        <dbReference type="ARBA" id="ARBA00022779"/>
    </source>
</evidence>
<dbReference type="AlphaFoldDB" id="A0A845AIT8"/>
<reference evidence="14 16" key="1">
    <citation type="submission" date="2019-12" db="EMBL/GenBank/DDBJ databases">
        <title>Genomic-based taxomic classification of the family Erythrobacteraceae.</title>
        <authorList>
            <person name="Xu L."/>
        </authorList>
    </citation>
    <scope>NUCLEOTIDE SEQUENCE [LARGE SCALE GENOMIC DNA]</scope>
    <source>
        <strain evidence="14 16">JCM 16677</strain>
    </source>
</reference>
<name>A0A845AIT8_9SPHN</name>
<feature type="domain" description="Flagellar motor switch protein FliG N-terminal" evidence="13">
    <location>
        <begin position="7"/>
        <end position="105"/>
    </location>
</feature>
<keyword evidence="14" id="KW-0969">Cilium</keyword>
<evidence type="ECO:0000256" key="8">
    <source>
        <dbReference type="ARBA" id="ARBA00023136"/>
    </source>
</evidence>
<comment type="function">
    <text evidence="10">FliG is one of three proteins (FliG, FliN, FliM) that forms the rotor-mounted switch complex (C ring), located at the base of the basal body. This complex interacts with the CheY and CheZ chemotaxis proteins, in addition to contacting components of the motor that determine the direction of flagellar rotation.</text>
</comment>
<evidence type="ECO:0000259" key="11">
    <source>
        <dbReference type="Pfam" id="PF01706"/>
    </source>
</evidence>
<evidence type="ECO:0000256" key="2">
    <source>
        <dbReference type="ARBA" id="ARBA00004413"/>
    </source>
</evidence>
<dbReference type="RefSeq" id="WP_160778141.1">
    <property type="nucleotide sequence ID" value="NZ_BAAAZF010000001.1"/>
</dbReference>
<dbReference type="Pfam" id="PF14841">
    <property type="entry name" value="FliG_M"/>
    <property type="match status" value="1"/>
</dbReference>
<keyword evidence="5" id="KW-1003">Cell membrane</keyword>
<dbReference type="PRINTS" id="PR00954">
    <property type="entry name" value="FLGMOTORFLIG"/>
</dbReference>
<dbReference type="InterPro" id="IPR023087">
    <property type="entry name" value="Flg_Motor_Flig_C"/>
</dbReference>
<evidence type="ECO:0000259" key="13">
    <source>
        <dbReference type="Pfam" id="PF14842"/>
    </source>
</evidence>
<evidence type="ECO:0000256" key="1">
    <source>
        <dbReference type="ARBA" id="ARBA00004117"/>
    </source>
</evidence>
<evidence type="ECO:0000313" key="14">
    <source>
        <dbReference type="EMBL" id="MXP30612.1"/>
    </source>
</evidence>
<comment type="similarity">
    <text evidence="3">Belongs to the FliG family.</text>
</comment>
<accession>A0A845AIT8</accession>
<dbReference type="GO" id="GO:0003774">
    <property type="term" value="F:cytoskeletal motor activity"/>
    <property type="evidence" value="ECO:0007669"/>
    <property type="project" value="InterPro"/>
</dbReference>
<organism evidence="14 16">
    <name type="scientific">Parerythrobacter jejuensis</name>
    <dbReference type="NCBI Taxonomy" id="795812"/>
    <lineage>
        <taxon>Bacteria</taxon>
        <taxon>Pseudomonadati</taxon>
        <taxon>Pseudomonadota</taxon>
        <taxon>Alphaproteobacteria</taxon>
        <taxon>Sphingomonadales</taxon>
        <taxon>Erythrobacteraceae</taxon>
        <taxon>Parerythrobacter</taxon>
    </lineage>
</organism>
<dbReference type="PANTHER" id="PTHR30534">
    <property type="entry name" value="FLAGELLAR MOTOR SWITCH PROTEIN FLIG"/>
    <property type="match status" value="1"/>
</dbReference>
<dbReference type="PANTHER" id="PTHR30534:SF0">
    <property type="entry name" value="FLAGELLAR MOTOR SWITCH PROTEIN FLIG"/>
    <property type="match status" value="1"/>
</dbReference>
<feature type="domain" description="Flagellar motor switch protein FliG C-terminal" evidence="11">
    <location>
        <begin position="220"/>
        <end position="326"/>
    </location>
</feature>
<gene>
    <name evidence="14" type="ORF">GRI94_02110</name>
    <name evidence="15" type="ORF">GRI94_16200</name>
</gene>
<dbReference type="GO" id="GO:0006935">
    <property type="term" value="P:chemotaxis"/>
    <property type="evidence" value="ECO:0007669"/>
    <property type="project" value="UniProtKB-KW"/>
</dbReference>
<evidence type="ECO:0000313" key="16">
    <source>
        <dbReference type="Proteomes" id="UP000446786"/>
    </source>
</evidence>
<evidence type="ECO:0000256" key="3">
    <source>
        <dbReference type="ARBA" id="ARBA00010299"/>
    </source>
</evidence>
<evidence type="ECO:0000256" key="9">
    <source>
        <dbReference type="ARBA" id="ARBA00023143"/>
    </source>
</evidence>
<keyword evidence="8" id="KW-0472">Membrane</keyword>
<dbReference type="OrthoDB" id="9780302at2"/>
<evidence type="ECO:0000313" key="15">
    <source>
        <dbReference type="EMBL" id="MXP33372.1"/>
    </source>
</evidence>
<keyword evidence="7" id="KW-0283">Flagellar rotation</keyword>
<dbReference type="SUPFAM" id="SSF48029">
    <property type="entry name" value="FliG"/>
    <property type="match status" value="2"/>
</dbReference>
<dbReference type="Pfam" id="PF14842">
    <property type="entry name" value="FliG_N"/>
    <property type="match status" value="1"/>
</dbReference>
<sequence>MSLIAPLSDAQCAAVFLMLLEDEEAAGLLGHLQPEELELVGSIMCSLEDIEPGKVADAIAGFIAEAETEGLPARDRQQQVGALLTQAVGEVKGESLMQRIAPDTAPRSIEIARWLAPGILLAMIEEEHPQVIAILLLMLDPETAASILASLPPETQPQVVERIARLGNVPNDAIAMLDQLLSSRITRRFGSAALALGGAREAANLINLSEPEVARQVLPEIERKDADLAKAIEAEMFTFEMLLELDAQGMGRLLRDVENQDLITALKGLDEENQTPFFAAMSSRAADGVRDEMELLPKLRRADVQTAQKTIVDLARKLADDGEISLGASDGEFI</sequence>
<dbReference type="GO" id="GO:0071973">
    <property type="term" value="P:bacterial-type flagellum-dependent cell motility"/>
    <property type="evidence" value="ECO:0007669"/>
    <property type="project" value="InterPro"/>
</dbReference>
<dbReference type="EMBL" id="WTYE01000001">
    <property type="protein sequence ID" value="MXP30612.1"/>
    <property type="molecule type" value="Genomic_DNA"/>
</dbReference>
<keyword evidence="14" id="KW-0966">Cell projection</keyword>
<dbReference type="Proteomes" id="UP000446786">
    <property type="component" value="Unassembled WGS sequence"/>
</dbReference>
<dbReference type="InterPro" id="IPR011002">
    <property type="entry name" value="FliG_a-hlx"/>
</dbReference>
<evidence type="ECO:0000256" key="4">
    <source>
        <dbReference type="ARBA" id="ARBA00021870"/>
    </source>
</evidence>
<keyword evidence="16" id="KW-1185">Reference proteome</keyword>
<keyword evidence="6" id="KW-0145">Chemotaxis</keyword>
<dbReference type="Pfam" id="PF01706">
    <property type="entry name" value="FliG_C"/>
    <property type="match status" value="1"/>
</dbReference>
<dbReference type="GO" id="GO:0005886">
    <property type="term" value="C:plasma membrane"/>
    <property type="evidence" value="ECO:0007669"/>
    <property type="project" value="UniProtKB-SubCell"/>
</dbReference>
<protein>
    <recommendedName>
        <fullName evidence="4">Flagellar motor switch protein FliG</fullName>
    </recommendedName>
</protein>
<evidence type="ECO:0000256" key="5">
    <source>
        <dbReference type="ARBA" id="ARBA00022475"/>
    </source>
</evidence>
<feature type="domain" description="Flagellar motor switch protein FliG middle" evidence="12">
    <location>
        <begin position="118"/>
        <end position="186"/>
    </location>
</feature>
<evidence type="ECO:0000256" key="6">
    <source>
        <dbReference type="ARBA" id="ARBA00022500"/>
    </source>
</evidence>
<evidence type="ECO:0000256" key="10">
    <source>
        <dbReference type="ARBA" id="ARBA00025598"/>
    </source>
</evidence>
<keyword evidence="9" id="KW-0975">Bacterial flagellum</keyword>
<dbReference type="InterPro" id="IPR032779">
    <property type="entry name" value="FliG_M"/>
</dbReference>
<keyword evidence="14" id="KW-0282">Flagellum</keyword>
<dbReference type="GO" id="GO:0009425">
    <property type="term" value="C:bacterial-type flagellum basal body"/>
    <property type="evidence" value="ECO:0007669"/>
    <property type="project" value="UniProtKB-SubCell"/>
</dbReference>
<dbReference type="EMBL" id="WTYE01000001">
    <property type="protein sequence ID" value="MXP33372.1"/>
    <property type="molecule type" value="Genomic_DNA"/>
</dbReference>
<comment type="subcellular location">
    <subcellularLocation>
        <location evidence="1">Bacterial flagellum basal body</location>
    </subcellularLocation>
    <subcellularLocation>
        <location evidence="2">Cell membrane</location>
        <topology evidence="2">Peripheral membrane protein</topology>
        <orientation evidence="2">Cytoplasmic side</orientation>
    </subcellularLocation>
</comment>
<evidence type="ECO:0000259" key="12">
    <source>
        <dbReference type="Pfam" id="PF14841"/>
    </source>
</evidence>
<dbReference type="InterPro" id="IPR000090">
    <property type="entry name" value="Flg_Motor_Flig"/>
</dbReference>
<dbReference type="InterPro" id="IPR028263">
    <property type="entry name" value="FliG_N"/>
</dbReference>
<comment type="caution">
    <text evidence="14">The sequence shown here is derived from an EMBL/GenBank/DDBJ whole genome shotgun (WGS) entry which is preliminary data.</text>
</comment>
<dbReference type="Gene3D" id="1.10.220.30">
    <property type="match status" value="3"/>
</dbReference>
<proteinExistence type="inferred from homology"/>